<dbReference type="InterPro" id="IPR036388">
    <property type="entry name" value="WH-like_DNA-bd_sf"/>
</dbReference>
<keyword evidence="4" id="KW-0238">DNA-binding</keyword>
<dbReference type="WBParaSite" id="GPLIN_000673800">
    <property type="protein sequence ID" value="GPLIN_000673800"/>
    <property type="gene ID" value="GPLIN_000673800"/>
</dbReference>
<feature type="transmembrane region" description="Helical" evidence="9">
    <location>
        <begin position="34"/>
        <end position="56"/>
    </location>
</feature>
<dbReference type="PANTHER" id="PTHR10015:SF427">
    <property type="entry name" value="HEAT SHOCK FACTOR PROTEIN"/>
    <property type="match status" value="1"/>
</dbReference>
<dbReference type="Gene3D" id="1.10.10.10">
    <property type="entry name" value="Winged helix-like DNA-binding domain superfamily/Winged helix DNA-binding domain"/>
    <property type="match status" value="1"/>
</dbReference>
<protein>
    <submittedName>
        <fullName evidence="12">HSF_DOMAIN domain-containing protein</fullName>
    </submittedName>
</protein>
<evidence type="ECO:0000256" key="7">
    <source>
        <dbReference type="RuleBase" id="RU004020"/>
    </source>
</evidence>
<evidence type="ECO:0000256" key="4">
    <source>
        <dbReference type="ARBA" id="ARBA00023125"/>
    </source>
</evidence>
<dbReference type="AlphaFoldDB" id="A0A183C1J4"/>
<keyword evidence="9" id="KW-0812">Transmembrane</keyword>
<evidence type="ECO:0000256" key="9">
    <source>
        <dbReference type="SAM" id="Phobius"/>
    </source>
</evidence>
<evidence type="ECO:0000256" key="8">
    <source>
        <dbReference type="SAM" id="MobiDB-lite"/>
    </source>
</evidence>
<reference evidence="12" key="2">
    <citation type="submission" date="2016-06" db="UniProtKB">
        <authorList>
            <consortium name="WormBaseParasite"/>
        </authorList>
    </citation>
    <scope>IDENTIFICATION</scope>
</reference>
<dbReference type="FunFam" id="1.10.10.10:FF:000027">
    <property type="entry name" value="Heat shock transcription factor 1"/>
    <property type="match status" value="1"/>
</dbReference>
<keyword evidence="3" id="KW-0805">Transcription regulation</keyword>
<dbReference type="PRINTS" id="PR00056">
    <property type="entry name" value="HSFDOMAIN"/>
</dbReference>
<keyword evidence="9" id="KW-0472">Membrane</keyword>
<evidence type="ECO:0000256" key="6">
    <source>
        <dbReference type="ARBA" id="ARBA00023242"/>
    </source>
</evidence>
<evidence type="ECO:0000259" key="10">
    <source>
        <dbReference type="SMART" id="SM00415"/>
    </source>
</evidence>
<dbReference type="Pfam" id="PF00447">
    <property type="entry name" value="HSF_DNA-bind"/>
    <property type="match status" value="1"/>
</dbReference>
<keyword evidence="6" id="KW-0539">Nucleus</keyword>
<keyword evidence="9" id="KW-1133">Transmembrane helix</keyword>
<dbReference type="GO" id="GO:0005634">
    <property type="term" value="C:nucleus"/>
    <property type="evidence" value="ECO:0007669"/>
    <property type="project" value="UniProtKB-SubCell"/>
</dbReference>
<dbReference type="InterPro" id="IPR000232">
    <property type="entry name" value="HSF_DNA-bd"/>
</dbReference>
<dbReference type="PANTHER" id="PTHR10015">
    <property type="entry name" value="HEAT SHOCK TRANSCRIPTION FACTOR"/>
    <property type="match status" value="1"/>
</dbReference>
<feature type="compositionally biased region" description="Low complexity" evidence="8">
    <location>
        <begin position="605"/>
        <end position="623"/>
    </location>
</feature>
<proteinExistence type="inferred from homology"/>
<evidence type="ECO:0000256" key="3">
    <source>
        <dbReference type="ARBA" id="ARBA00023015"/>
    </source>
</evidence>
<feature type="region of interest" description="Disordered" evidence="8">
    <location>
        <begin position="603"/>
        <end position="671"/>
    </location>
</feature>
<evidence type="ECO:0000256" key="2">
    <source>
        <dbReference type="ARBA" id="ARBA00006403"/>
    </source>
</evidence>
<dbReference type="SUPFAM" id="SSF46785">
    <property type="entry name" value="Winged helix' DNA-binding domain"/>
    <property type="match status" value="1"/>
</dbReference>
<dbReference type="GO" id="GO:0043565">
    <property type="term" value="F:sequence-specific DNA binding"/>
    <property type="evidence" value="ECO:0007669"/>
    <property type="project" value="InterPro"/>
</dbReference>
<keyword evidence="5" id="KW-0804">Transcription</keyword>
<dbReference type="GO" id="GO:0003700">
    <property type="term" value="F:DNA-binding transcription factor activity"/>
    <property type="evidence" value="ECO:0007669"/>
    <property type="project" value="InterPro"/>
</dbReference>
<feature type="region of interest" description="Disordered" evidence="8">
    <location>
        <begin position="733"/>
        <end position="753"/>
    </location>
</feature>
<feature type="domain" description="HSF-type DNA-binding" evidence="10">
    <location>
        <begin position="101"/>
        <end position="207"/>
    </location>
</feature>
<accession>A0A183C1J4</accession>
<dbReference type="SMART" id="SM00415">
    <property type="entry name" value="HSF"/>
    <property type="match status" value="1"/>
</dbReference>
<feature type="compositionally biased region" description="Polar residues" evidence="8">
    <location>
        <begin position="743"/>
        <end position="753"/>
    </location>
</feature>
<feature type="compositionally biased region" description="Polar residues" evidence="8">
    <location>
        <begin position="624"/>
        <end position="637"/>
    </location>
</feature>
<sequence>IKQKVLRSIDVGEVKPLEAPKHSIQIGLYGIPMLIRFFVIFFWRHCICFLSIINWMSYYQQPLKKQSIASYPESHQQQLTGSDKPPMTYKPCLLREDGEQKIPLFLIKLWNIVEDPSHWEVIRWDESGMSFHIMKPYVFCSDILPFYFKHKNLNSLVRQLNMYGFRKNTPIERSGLARAESDQDHLEFFHSFFRRDHPEMLINIHRKVQNSAKQQGQYHHPQQQLQVVANAPDAIAGAASMDMEREETVAMRAKDLTGIFDELRTLRERQKNMDMRMDELTKENEMLWNEMAHIRGTHLKQQQIVNKLIQFLVALVGPAAAAGKQQHRLGKKRHITTGRFPPATCASSSSTSAVPTATSFVPGTTMSTATDTAGASPATSNQLQSILPANATEILDRLISEIATSRGGANGVRLADGGVSTVLDRHNLGGIQIDDLSSSPSAVSNDDQQLASYVGGGGGDGFGAIPTIRPSRPDSGPIIAEVTEEFDELSAADPNGLFQLGTPRHSPSAVQQQQMQHHNYQSFVNGIVGQGQQQTKYAKKGINGAVYHQQHQQLPQQQQLVVYQPLQHSIQSYPQQRPEQQQMNVVPCQSPPATTIGHRANIASQPTRKQQQQPQQPPIFAQPNSHQQSQVIRNSPIAQPPVTGLRAHQQPTTTKQLQSPLTTPPTVQQDAPSLSEGMLLNEAEMADIAGLNAFLDENGSRFDSLTNSIGEHWVNGVDDDDLQLQDLFESVDGLASDREQNAADGTNGPSVWR</sequence>
<comment type="similarity">
    <text evidence="2 7">Belongs to the HSF family.</text>
</comment>
<comment type="subcellular location">
    <subcellularLocation>
        <location evidence="1">Nucleus</location>
    </subcellularLocation>
</comment>
<dbReference type="Proteomes" id="UP000050741">
    <property type="component" value="Unassembled WGS sequence"/>
</dbReference>
<dbReference type="InterPro" id="IPR036390">
    <property type="entry name" value="WH_DNA-bd_sf"/>
</dbReference>
<feature type="compositionally biased region" description="Polar residues" evidence="8">
    <location>
        <begin position="649"/>
        <end position="671"/>
    </location>
</feature>
<evidence type="ECO:0000256" key="5">
    <source>
        <dbReference type="ARBA" id="ARBA00023163"/>
    </source>
</evidence>
<organism evidence="11 12">
    <name type="scientific">Globodera pallida</name>
    <name type="common">Potato cyst nematode worm</name>
    <name type="synonym">Heterodera pallida</name>
    <dbReference type="NCBI Taxonomy" id="36090"/>
    <lineage>
        <taxon>Eukaryota</taxon>
        <taxon>Metazoa</taxon>
        <taxon>Ecdysozoa</taxon>
        <taxon>Nematoda</taxon>
        <taxon>Chromadorea</taxon>
        <taxon>Rhabditida</taxon>
        <taxon>Tylenchina</taxon>
        <taxon>Tylenchomorpha</taxon>
        <taxon>Tylenchoidea</taxon>
        <taxon>Heteroderidae</taxon>
        <taxon>Heteroderinae</taxon>
        <taxon>Globodera</taxon>
    </lineage>
</organism>
<keyword evidence="11" id="KW-1185">Reference proteome</keyword>
<reference evidence="11" key="1">
    <citation type="submission" date="2014-05" db="EMBL/GenBank/DDBJ databases">
        <title>The genome and life-stage specific transcriptomes of Globodera pallida elucidate key aspects of plant parasitism by a cyst nematode.</title>
        <authorList>
            <person name="Cotton J.A."/>
            <person name="Lilley C.J."/>
            <person name="Jones L.M."/>
            <person name="Kikuchi T."/>
            <person name="Reid A.J."/>
            <person name="Thorpe P."/>
            <person name="Tsai I.J."/>
            <person name="Beasley H."/>
            <person name="Blok V."/>
            <person name="Cock P.J.A."/>
            <person name="Van den Akker S.E."/>
            <person name="Holroyd N."/>
            <person name="Hunt M."/>
            <person name="Mantelin S."/>
            <person name="Naghra H."/>
            <person name="Pain A."/>
            <person name="Palomares-Rius J.E."/>
            <person name="Zarowiecki M."/>
            <person name="Berriman M."/>
            <person name="Jones J.T."/>
            <person name="Urwin P.E."/>
        </authorList>
    </citation>
    <scope>NUCLEOTIDE SEQUENCE [LARGE SCALE GENOMIC DNA]</scope>
    <source>
        <strain evidence="11">Lindley</strain>
    </source>
</reference>
<name>A0A183C1J4_GLOPA</name>
<evidence type="ECO:0000313" key="12">
    <source>
        <dbReference type="WBParaSite" id="GPLIN_000673800"/>
    </source>
</evidence>
<evidence type="ECO:0000256" key="1">
    <source>
        <dbReference type="ARBA" id="ARBA00004123"/>
    </source>
</evidence>
<evidence type="ECO:0000313" key="11">
    <source>
        <dbReference type="Proteomes" id="UP000050741"/>
    </source>
</evidence>